<dbReference type="RefSeq" id="XP_033662959.1">
    <property type="nucleotide sequence ID" value="XM_033808577.1"/>
</dbReference>
<dbReference type="InterPro" id="IPR029058">
    <property type="entry name" value="AB_hydrolase_fold"/>
</dbReference>
<gene>
    <name evidence="2" type="ORF">M409DRAFT_27449</name>
</gene>
<dbReference type="EMBL" id="ML993615">
    <property type="protein sequence ID" value="KAF2162070.1"/>
    <property type="molecule type" value="Genomic_DNA"/>
</dbReference>
<protein>
    <recommendedName>
        <fullName evidence="4">AB hydrolase-1 domain-containing protein</fullName>
    </recommendedName>
</protein>
<sequence length="331" mass="35107">MSPLDLLVLFLSVHTLASPVVKRDAPDFAFDGDAPFTVSASDLAASLTCPNGNPTQDSPPVLLVHGTATTGEESWGDGYIPALLANGYTGCYITIPNRSMGDMQLNAEYVAYNLHYLSHLSGNLPTAVITHSQGGPNTQWALQFWPSTRNITRAFVALSPDFAGIDLLGSPSLLNDICEGGLCQASMWQQSAGSRYYDALHGHGFMELVPTTTVWTQFDGVVVPAQNNAQLPGATVLSVQSLCPLRPTNHVTMTISSAAYSLALDALNNNGVASLSRVKKNALSICLRITAKGMNVSVAKDLQSLLENLVKGFLLGTAKLKAEPAIAAYAQ</sequence>
<dbReference type="PANTHER" id="PTHR37574:SF1">
    <property type="entry name" value="LIPASE B"/>
    <property type="match status" value="1"/>
</dbReference>
<organism evidence="2 3">
    <name type="scientific">Zasmidium cellare ATCC 36951</name>
    <dbReference type="NCBI Taxonomy" id="1080233"/>
    <lineage>
        <taxon>Eukaryota</taxon>
        <taxon>Fungi</taxon>
        <taxon>Dikarya</taxon>
        <taxon>Ascomycota</taxon>
        <taxon>Pezizomycotina</taxon>
        <taxon>Dothideomycetes</taxon>
        <taxon>Dothideomycetidae</taxon>
        <taxon>Mycosphaerellales</taxon>
        <taxon>Mycosphaerellaceae</taxon>
        <taxon>Zasmidium</taxon>
    </lineage>
</organism>
<keyword evidence="1" id="KW-0732">Signal</keyword>
<dbReference type="InterPro" id="IPR053228">
    <property type="entry name" value="Stereospecific_Lipase"/>
</dbReference>
<feature type="chain" id="PRO_5025570177" description="AB hydrolase-1 domain-containing protein" evidence="1">
    <location>
        <begin position="18"/>
        <end position="331"/>
    </location>
</feature>
<evidence type="ECO:0000256" key="1">
    <source>
        <dbReference type="SAM" id="SignalP"/>
    </source>
</evidence>
<feature type="signal peptide" evidence="1">
    <location>
        <begin position="1"/>
        <end position="17"/>
    </location>
</feature>
<name>A0A6A6C782_ZASCE</name>
<dbReference type="GeneID" id="54561849"/>
<evidence type="ECO:0008006" key="4">
    <source>
        <dbReference type="Google" id="ProtNLM"/>
    </source>
</evidence>
<dbReference type="AlphaFoldDB" id="A0A6A6C782"/>
<dbReference type="Gene3D" id="3.40.50.1820">
    <property type="entry name" value="alpha/beta hydrolase"/>
    <property type="match status" value="1"/>
</dbReference>
<dbReference type="SUPFAM" id="SSF53474">
    <property type="entry name" value="alpha/beta-Hydrolases"/>
    <property type="match status" value="1"/>
</dbReference>
<evidence type="ECO:0000313" key="3">
    <source>
        <dbReference type="Proteomes" id="UP000799537"/>
    </source>
</evidence>
<proteinExistence type="predicted"/>
<accession>A0A6A6C782</accession>
<dbReference type="Proteomes" id="UP000799537">
    <property type="component" value="Unassembled WGS sequence"/>
</dbReference>
<evidence type="ECO:0000313" key="2">
    <source>
        <dbReference type="EMBL" id="KAF2162070.1"/>
    </source>
</evidence>
<dbReference type="OrthoDB" id="4605274at2759"/>
<dbReference type="PANTHER" id="PTHR37574">
    <property type="entry name" value="LIPASE B"/>
    <property type="match status" value="1"/>
</dbReference>
<reference evidence="2" key="1">
    <citation type="journal article" date="2020" name="Stud. Mycol.">
        <title>101 Dothideomycetes genomes: a test case for predicting lifestyles and emergence of pathogens.</title>
        <authorList>
            <person name="Haridas S."/>
            <person name="Albert R."/>
            <person name="Binder M."/>
            <person name="Bloem J."/>
            <person name="Labutti K."/>
            <person name="Salamov A."/>
            <person name="Andreopoulos B."/>
            <person name="Baker S."/>
            <person name="Barry K."/>
            <person name="Bills G."/>
            <person name="Bluhm B."/>
            <person name="Cannon C."/>
            <person name="Castanera R."/>
            <person name="Culley D."/>
            <person name="Daum C."/>
            <person name="Ezra D."/>
            <person name="Gonzalez J."/>
            <person name="Henrissat B."/>
            <person name="Kuo A."/>
            <person name="Liang C."/>
            <person name="Lipzen A."/>
            <person name="Lutzoni F."/>
            <person name="Magnuson J."/>
            <person name="Mondo S."/>
            <person name="Nolan M."/>
            <person name="Ohm R."/>
            <person name="Pangilinan J."/>
            <person name="Park H.-J."/>
            <person name="Ramirez L."/>
            <person name="Alfaro M."/>
            <person name="Sun H."/>
            <person name="Tritt A."/>
            <person name="Yoshinaga Y."/>
            <person name="Zwiers L.-H."/>
            <person name="Turgeon B."/>
            <person name="Goodwin S."/>
            <person name="Spatafora J."/>
            <person name="Crous P."/>
            <person name="Grigoriev I."/>
        </authorList>
    </citation>
    <scope>NUCLEOTIDE SEQUENCE</scope>
    <source>
        <strain evidence="2">ATCC 36951</strain>
    </source>
</reference>
<keyword evidence="3" id="KW-1185">Reference proteome</keyword>